<feature type="signal peptide" evidence="1">
    <location>
        <begin position="1"/>
        <end position="35"/>
    </location>
</feature>
<dbReference type="PANTHER" id="PTHR31676">
    <property type="entry name" value="T31J12.3 PROTEIN-RELATED"/>
    <property type="match status" value="1"/>
</dbReference>
<evidence type="ECO:0000313" key="3">
    <source>
        <dbReference type="Proteomes" id="UP001163823"/>
    </source>
</evidence>
<dbReference type="KEGG" id="qsa:O6P43_010791"/>
<evidence type="ECO:0008006" key="4">
    <source>
        <dbReference type="Google" id="ProtNLM"/>
    </source>
</evidence>
<dbReference type="AlphaFoldDB" id="A0AAD7Q199"/>
<dbReference type="PANTHER" id="PTHR31676:SF173">
    <property type="entry name" value="DUF538 DOMAIN-CONTAINING PROTEIN"/>
    <property type="match status" value="1"/>
</dbReference>
<dbReference type="EMBL" id="JARAOO010000004">
    <property type="protein sequence ID" value="KAJ7972980.1"/>
    <property type="molecule type" value="Genomic_DNA"/>
</dbReference>
<proteinExistence type="predicted"/>
<name>A0AAD7Q199_QUISA</name>
<feature type="chain" id="PRO_5042038682" description="DUF538 domain-containing protein" evidence="1">
    <location>
        <begin position="36"/>
        <end position="180"/>
    </location>
</feature>
<evidence type="ECO:0000256" key="1">
    <source>
        <dbReference type="SAM" id="SignalP"/>
    </source>
</evidence>
<dbReference type="Gene3D" id="2.30.240.10">
    <property type="entry name" value="At5g01610-like"/>
    <property type="match status" value="1"/>
</dbReference>
<dbReference type="Pfam" id="PF04398">
    <property type="entry name" value="DUF538"/>
    <property type="match status" value="1"/>
</dbReference>
<dbReference type="SUPFAM" id="SSF141562">
    <property type="entry name" value="At5g01610-like"/>
    <property type="match status" value="1"/>
</dbReference>
<comment type="caution">
    <text evidence="2">The sequence shown here is derived from an EMBL/GenBank/DDBJ whole genome shotgun (WGS) entry which is preliminary data.</text>
</comment>
<dbReference type="InterPro" id="IPR007493">
    <property type="entry name" value="DUF538"/>
</dbReference>
<accession>A0AAD7Q199</accession>
<sequence>MGSIIEAKPISPTSILCLFFVLFLSLSFPVPSASGHSNSLTAYDVLEQYDFPVGLLPKGVTGYELDTSTGKFKAYLNGSCSFKIESYDLKYKSTISGVISKDKLSNLKGISVKVLLFWVNIVTVTREDYELDFSVGIASADFAVDNFYESPSCGCGFDCVNNDKVRKVRKVKFSDFVSTS</sequence>
<organism evidence="2 3">
    <name type="scientific">Quillaja saponaria</name>
    <name type="common">Soap bark tree</name>
    <dbReference type="NCBI Taxonomy" id="32244"/>
    <lineage>
        <taxon>Eukaryota</taxon>
        <taxon>Viridiplantae</taxon>
        <taxon>Streptophyta</taxon>
        <taxon>Embryophyta</taxon>
        <taxon>Tracheophyta</taxon>
        <taxon>Spermatophyta</taxon>
        <taxon>Magnoliopsida</taxon>
        <taxon>eudicotyledons</taxon>
        <taxon>Gunneridae</taxon>
        <taxon>Pentapetalae</taxon>
        <taxon>rosids</taxon>
        <taxon>fabids</taxon>
        <taxon>Fabales</taxon>
        <taxon>Quillajaceae</taxon>
        <taxon>Quillaja</taxon>
    </lineage>
</organism>
<protein>
    <recommendedName>
        <fullName evidence="4">DUF538 domain-containing protein</fullName>
    </recommendedName>
</protein>
<dbReference type="InterPro" id="IPR036758">
    <property type="entry name" value="At5g01610-like"/>
</dbReference>
<keyword evidence="1" id="KW-0732">Signal</keyword>
<dbReference type="Proteomes" id="UP001163823">
    <property type="component" value="Chromosome 4"/>
</dbReference>
<keyword evidence="3" id="KW-1185">Reference proteome</keyword>
<gene>
    <name evidence="2" type="ORF">O6P43_010791</name>
</gene>
<reference evidence="2" key="1">
    <citation type="journal article" date="2023" name="Science">
        <title>Elucidation of the pathway for biosynthesis of saponin adjuvants from the soapbark tree.</title>
        <authorList>
            <person name="Reed J."/>
            <person name="Orme A."/>
            <person name="El-Demerdash A."/>
            <person name="Owen C."/>
            <person name="Martin L.B.B."/>
            <person name="Misra R.C."/>
            <person name="Kikuchi S."/>
            <person name="Rejzek M."/>
            <person name="Martin A.C."/>
            <person name="Harkess A."/>
            <person name="Leebens-Mack J."/>
            <person name="Louveau T."/>
            <person name="Stephenson M.J."/>
            <person name="Osbourn A."/>
        </authorList>
    </citation>
    <scope>NUCLEOTIDE SEQUENCE</scope>
    <source>
        <strain evidence="2">S10</strain>
    </source>
</reference>
<evidence type="ECO:0000313" key="2">
    <source>
        <dbReference type="EMBL" id="KAJ7972980.1"/>
    </source>
</evidence>